<dbReference type="Pfam" id="PF08544">
    <property type="entry name" value="GHMP_kinases_C"/>
    <property type="match status" value="1"/>
</dbReference>
<keyword evidence="8" id="KW-1185">Reference proteome</keyword>
<evidence type="ECO:0000259" key="5">
    <source>
        <dbReference type="Pfam" id="PF00288"/>
    </source>
</evidence>
<dbReference type="InterPro" id="IPR006204">
    <property type="entry name" value="GHMP_kinase_N_dom"/>
</dbReference>
<evidence type="ECO:0000259" key="6">
    <source>
        <dbReference type="Pfam" id="PF08544"/>
    </source>
</evidence>
<evidence type="ECO:0000256" key="1">
    <source>
        <dbReference type="ARBA" id="ARBA00022679"/>
    </source>
</evidence>
<evidence type="ECO:0000256" key="2">
    <source>
        <dbReference type="ARBA" id="ARBA00022741"/>
    </source>
</evidence>
<feature type="domain" description="GHMP kinase C-terminal" evidence="6">
    <location>
        <begin position="220"/>
        <end position="293"/>
    </location>
</feature>
<organism evidence="7 8">
    <name type="scientific">Neorhodopirellula pilleata</name>
    <dbReference type="NCBI Taxonomy" id="2714738"/>
    <lineage>
        <taxon>Bacteria</taxon>
        <taxon>Pseudomonadati</taxon>
        <taxon>Planctomycetota</taxon>
        <taxon>Planctomycetia</taxon>
        <taxon>Pirellulales</taxon>
        <taxon>Pirellulaceae</taxon>
        <taxon>Neorhodopirellula</taxon>
    </lineage>
</organism>
<name>A0A5C6A4Z2_9BACT</name>
<gene>
    <name evidence="7" type="ORF">Pla100_39800</name>
</gene>
<dbReference type="InterPro" id="IPR013750">
    <property type="entry name" value="GHMP_kinase_C_dom"/>
</dbReference>
<dbReference type="GO" id="GO:0016301">
    <property type="term" value="F:kinase activity"/>
    <property type="evidence" value="ECO:0007669"/>
    <property type="project" value="UniProtKB-KW"/>
</dbReference>
<dbReference type="PANTHER" id="PTHR20861">
    <property type="entry name" value="HOMOSERINE/4-DIPHOSPHOCYTIDYL-2-C-METHYL-D-ERYTHRITOL KINASE"/>
    <property type="match status" value="1"/>
</dbReference>
<dbReference type="PANTHER" id="PTHR20861:SF1">
    <property type="entry name" value="HOMOSERINE KINASE"/>
    <property type="match status" value="1"/>
</dbReference>
<evidence type="ECO:0000256" key="4">
    <source>
        <dbReference type="ARBA" id="ARBA00022840"/>
    </source>
</evidence>
<reference evidence="7 8" key="1">
    <citation type="submission" date="2019-02" db="EMBL/GenBank/DDBJ databases">
        <title>Deep-cultivation of Planctomycetes and their phenomic and genomic characterization uncovers novel biology.</title>
        <authorList>
            <person name="Wiegand S."/>
            <person name="Jogler M."/>
            <person name="Boedeker C."/>
            <person name="Pinto D."/>
            <person name="Vollmers J."/>
            <person name="Rivas-Marin E."/>
            <person name="Kohn T."/>
            <person name="Peeters S.H."/>
            <person name="Heuer A."/>
            <person name="Rast P."/>
            <person name="Oberbeckmann S."/>
            <person name="Bunk B."/>
            <person name="Jeske O."/>
            <person name="Meyerdierks A."/>
            <person name="Storesund J.E."/>
            <person name="Kallscheuer N."/>
            <person name="Luecker S."/>
            <person name="Lage O.M."/>
            <person name="Pohl T."/>
            <person name="Merkel B.J."/>
            <person name="Hornburger P."/>
            <person name="Mueller R.-W."/>
            <person name="Bruemmer F."/>
            <person name="Labrenz M."/>
            <person name="Spormann A.M."/>
            <person name="Op Den Camp H."/>
            <person name="Overmann J."/>
            <person name="Amann R."/>
            <person name="Jetten M.S.M."/>
            <person name="Mascher T."/>
            <person name="Medema M.H."/>
            <person name="Devos D.P."/>
            <person name="Kaster A.-K."/>
            <person name="Ovreas L."/>
            <person name="Rohde M."/>
            <person name="Galperin M.Y."/>
            <person name="Jogler C."/>
        </authorList>
    </citation>
    <scope>NUCLEOTIDE SEQUENCE [LARGE SCALE GENOMIC DNA]</scope>
    <source>
        <strain evidence="7 8">Pla100</strain>
    </source>
</reference>
<sequence length="322" mass="34584">MSGLVRISTGARLHFGLLDVAEPFGGCGVMTDRPETIVEARPAATFRCATTRAGSTEHLRKAEAIAGRLMSGGSLPEVEVRIVQAAPSHNGLGSGTQLSLAIAEAILLASHGSPVDRERLIAAADRGLRSAVGTHGYFAGGFIAEGLDGHESAKLNRMDQRLDMPSPWRAVVLLLKRDRTDSIDSPETVSGSDEQAKFDQLAPAAQMRENLKRIMLDEIVPAIRGRRFEAFGDAVTRYNRSSGELFAAVQGGPYNGAETSDLIAGLLKNGHVGVGQSSWGPGVFVWFSDPTSAWHFCDTWTHTTRDAFLVSPKRSGRTIQFD</sequence>
<evidence type="ECO:0000313" key="7">
    <source>
        <dbReference type="EMBL" id="TWT94368.1"/>
    </source>
</evidence>
<dbReference type="InterPro" id="IPR004422">
    <property type="entry name" value="RFAP_synthase"/>
</dbReference>
<dbReference type="EMBL" id="SJPM01000008">
    <property type="protein sequence ID" value="TWT94368.1"/>
    <property type="molecule type" value="Genomic_DNA"/>
</dbReference>
<proteinExistence type="predicted"/>
<dbReference type="GO" id="GO:0005524">
    <property type="term" value="F:ATP binding"/>
    <property type="evidence" value="ECO:0007669"/>
    <property type="project" value="UniProtKB-KW"/>
</dbReference>
<evidence type="ECO:0000313" key="8">
    <source>
        <dbReference type="Proteomes" id="UP000316213"/>
    </source>
</evidence>
<keyword evidence="2" id="KW-0547">Nucleotide-binding</keyword>
<dbReference type="RefSeq" id="WP_146579265.1">
    <property type="nucleotide sequence ID" value="NZ_SJPM01000008.1"/>
</dbReference>
<dbReference type="Proteomes" id="UP000316213">
    <property type="component" value="Unassembled WGS sequence"/>
</dbReference>
<dbReference type="AlphaFoldDB" id="A0A5C6A4Z2"/>
<keyword evidence="1" id="KW-0808">Transferase</keyword>
<dbReference type="Pfam" id="PF00288">
    <property type="entry name" value="GHMP_kinases_N"/>
    <property type="match status" value="1"/>
</dbReference>
<dbReference type="PIRSF" id="PIRSF004884">
    <property type="entry name" value="Sugar_kin_arch"/>
    <property type="match status" value="1"/>
</dbReference>
<keyword evidence="4" id="KW-0067">ATP-binding</keyword>
<keyword evidence="3" id="KW-0418">Kinase</keyword>
<accession>A0A5C6A4Z2</accession>
<comment type="caution">
    <text evidence="7">The sequence shown here is derived from an EMBL/GenBank/DDBJ whole genome shotgun (WGS) entry which is preliminary data.</text>
</comment>
<feature type="domain" description="GHMP kinase N-terminal" evidence="5">
    <location>
        <begin position="72"/>
        <end position="133"/>
    </location>
</feature>
<protein>
    <submittedName>
        <fullName evidence="7">Uncharacterized protein</fullName>
    </submittedName>
</protein>
<evidence type="ECO:0000256" key="3">
    <source>
        <dbReference type="ARBA" id="ARBA00022777"/>
    </source>
</evidence>
<dbReference type="OrthoDB" id="1492801at2"/>